<accession>A0AA39WI56</accession>
<evidence type="ECO:0000313" key="3">
    <source>
        <dbReference type="Proteomes" id="UP001174934"/>
    </source>
</evidence>
<evidence type="ECO:0000256" key="1">
    <source>
        <dbReference type="SAM" id="Coils"/>
    </source>
</evidence>
<reference evidence="2" key="1">
    <citation type="submission" date="2023-06" db="EMBL/GenBank/DDBJ databases">
        <title>Genome-scale phylogeny and comparative genomics of the fungal order Sordariales.</title>
        <authorList>
            <consortium name="Lawrence Berkeley National Laboratory"/>
            <person name="Hensen N."/>
            <person name="Bonometti L."/>
            <person name="Westerberg I."/>
            <person name="Brannstrom I.O."/>
            <person name="Guillou S."/>
            <person name="Cros-Aarteil S."/>
            <person name="Calhoun S."/>
            <person name="Haridas S."/>
            <person name="Kuo A."/>
            <person name="Mondo S."/>
            <person name="Pangilinan J."/>
            <person name="Riley R."/>
            <person name="LaButti K."/>
            <person name="Andreopoulos B."/>
            <person name="Lipzen A."/>
            <person name="Chen C."/>
            <person name="Yanf M."/>
            <person name="Daum C."/>
            <person name="Ng V."/>
            <person name="Clum A."/>
            <person name="Steindorff A."/>
            <person name="Ohm R."/>
            <person name="Martin F."/>
            <person name="Silar P."/>
            <person name="Natvig D."/>
            <person name="Lalanne C."/>
            <person name="Gautier V."/>
            <person name="Ament-velasquez S.L."/>
            <person name="Kruys A."/>
            <person name="Hutchinson M.I."/>
            <person name="Powell A.J."/>
            <person name="Barry K."/>
            <person name="Miller A.N."/>
            <person name="Grigoriev I.V."/>
            <person name="Debuchy R."/>
            <person name="Gladieux P."/>
            <person name="Thoren M.H."/>
            <person name="Johannesson H."/>
        </authorList>
    </citation>
    <scope>NUCLEOTIDE SEQUENCE</scope>
    <source>
        <strain evidence="2">SMH3391-2</strain>
    </source>
</reference>
<organism evidence="2 3">
    <name type="scientific">Bombardia bombarda</name>
    <dbReference type="NCBI Taxonomy" id="252184"/>
    <lineage>
        <taxon>Eukaryota</taxon>
        <taxon>Fungi</taxon>
        <taxon>Dikarya</taxon>
        <taxon>Ascomycota</taxon>
        <taxon>Pezizomycotina</taxon>
        <taxon>Sordariomycetes</taxon>
        <taxon>Sordariomycetidae</taxon>
        <taxon>Sordariales</taxon>
        <taxon>Lasiosphaeriaceae</taxon>
        <taxon>Bombardia</taxon>
    </lineage>
</organism>
<dbReference type="Proteomes" id="UP001174934">
    <property type="component" value="Unassembled WGS sequence"/>
</dbReference>
<sequence length="135" mass="14202">MAAAGRSRLPLLFGAGAAGGIGYYLYSAGGSPKVAKHQIESDAHKASAKIKEELPPYRSAQAEKEGQKIGQDVGAKFDSAVNTVNNTVSKDISKAKSEAEAAKADALKKIEQIDRKVEDSAAKSKSYLSSWFGGK</sequence>
<keyword evidence="3" id="KW-1185">Reference proteome</keyword>
<comment type="caution">
    <text evidence="2">The sequence shown here is derived from an EMBL/GenBank/DDBJ whole genome shotgun (WGS) entry which is preliminary data.</text>
</comment>
<evidence type="ECO:0000313" key="2">
    <source>
        <dbReference type="EMBL" id="KAK0615842.1"/>
    </source>
</evidence>
<name>A0AA39WI56_9PEZI</name>
<dbReference type="EMBL" id="JAULSR010000006">
    <property type="protein sequence ID" value="KAK0615842.1"/>
    <property type="molecule type" value="Genomic_DNA"/>
</dbReference>
<protein>
    <recommendedName>
        <fullName evidence="4">Calcofluor white hypersensitive protein</fullName>
    </recommendedName>
</protein>
<proteinExistence type="predicted"/>
<dbReference type="AlphaFoldDB" id="A0AA39WI56"/>
<evidence type="ECO:0008006" key="4">
    <source>
        <dbReference type="Google" id="ProtNLM"/>
    </source>
</evidence>
<gene>
    <name evidence="2" type="ORF">B0T17DRAFT_539366</name>
</gene>
<keyword evidence="1" id="KW-0175">Coiled coil</keyword>
<feature type="coiled-coil region" evidence="1">
    <location>
        <begin position="85"/>
        <end position="116"/>
    </location>
</feature>